<name>A0A9P4TGN2_CURKU</name>
<gene>
    <name evidence="2" type="ORF">E8E13_008645</name>
</gene>
<organism evidence="2 3">
    <name type="scientific">Curvularia kusanoi</name>
    <name type="common">Cochliobolus kusanoi</name>
    <dbReference type="NCBI Taxonomy" id="90978"/>
    <lineage>
        <taxon>Eukaryota</taxon>
        <taxon>Fungi</taxon>
        <taxon>Dikarya</taxon>
        <taxon>Ascomycota</taxon>
        <taxon>Pezizomycotina</taxon>
        <taxon>Dothideomycetes</taxon>
        <taxon>Pleosporomycetidae</taxon>
        <taxon>Pleosporales</taxon>
        <taxon>Pleosporineae</taxon>
        <taxon>Pleosporaceae</taxon>
        <taxon>Curvularia</taxon>
    </lineage>
</organism>
<proteinExistence type="predicted"/>
<comment type="caution">
    <text evidence="2">The sequence shown here is derived from an EMBL/GenBank/DDBJ whole genome shotgun (WGS) entry which is preliminary data.</text>
</comment>
<feature type="region of interest" description="Disordered" evidence="1">
    <location>
        <begin position="210"/>
        <end position="249"/>
    </location>
</feature>
<evidence type="ECO:0000313" key="2">
    <source>
        <dbReference type="EMBL" id="KAF3003681.1"/>
    </source>
</evidence>
<dbReference type="Proteomes" id="UP000801428">
    <property type="component" value="Unassembled WGS sequence"/>
</dbReference>
<protein>
    <submittedName>
        <fullName evidence="2">Uncharacterized protein</fullName>
    </submittedName>
</protein>
<accession>A0A9P4TGN2</accession>
<feature type="compositionally biased region" description="Basic and acidic residues" evidence="1">
    <location>
        <begin position="210"/>
        <end position="220"/>
    </location>
</feature>
<evidence type="ECO:0000256" key="1">
    <source>
        <dbReference type="SAM" id="MobiDB-lite"/>
    </source>
</evidence>
<dbReference type="OrthoDB" id="10630100at2759"/>
<dbReference type="EMBL" id="SWKU01000009">
    <property type="protein sequence ID" value="KAF3003681.1"/>
    <property type="molecule type" value="Genomic_DNA"/>
</dbReference>
<reference evidence="2" key="1">
    <citation type="submission" date="2019-04" db="EMBL/GenBank/DDBJ databases">
        <title>Sequencing of skin fungus with MAO and IRED activity.</title>
        <authorList>
            <person name="Marsaioli A.J."/>
            <person name="Bonatto J.M.C."/>
            <person name="Reis Junior O."/>
        </authorList>
    </citation>
    <scope>NUCLEOTIDE SEQUENCE</scope>
    <source>
        <strain evidence="2">30M1</strain>
    </source>
</reference>
<keyword evidence="3" id="KW-1185">Reference proteome</keyword>
<sequence length="346" mass="38883">MSLCHMSREEAESVHNRNQMETVDCTLESLQKYATQHDLQKLPPARDIKWDKAKPAGVATLLKASVPQRIRIGWAHIVFGPASGQSRCALAYISSRTQHIGIDDVHFCLSDDTVIPRGTVSKVDLTFPFSTFKSLEIDNGKPCRRLQTLVLYYYLVKGYLQHVRLTKAHLVSFEMACSLVARTKKGRLYPYETFPALETVAVTAEKCQTDTESDGHKEEELQIETVGEQTSPEKKRKMNDGMSNDATAPLQHVDTTPFAEYQRLVQMIRKESDIEISSLKEDNCSLKKQLSLVHAREAETVKGHEDRYEALDNATKEEIKGLQAQIQELQAFKTSIQRVCGGVGGV</sequence>
<evidence type="ECO:0000313" key="3">
    <source>
        <dbReference type="Proteomes" id="UP000801428"/>
    </source>
</evidence>
<dbReference type="AlphaFoldDB" id="A0A9P4TGN2"/>